<accession>A0A0E9U932</accession>
<dbReference type="EMBL" id="GBXM01046168">
    <property type="protein sequence ID" value="JAH62409.1"/>
    <property type="molecule type" value="Transcribed_RNA"/>
</dbReference>
<proteinExistence type="predicted"/>
<reference evidence="1" key="1">
    <citation type="submission" date="2014-11" db="EMBL/GenBank/DDBJ databases">
        <authorList>
            <person name="Amaro Gonzalez C."/>
        </authorList>
    </citation>
    <scope>NUCLEOTIDE SEQUENCE</scope>
</reference>
<protein>
    <submittedName>
        <fullName evidence="1">Uncharacterized protein</fullName>
    </submittedName>
</protein>
<dbReference type="AlphaFoldDB" id="A0A0E9U932"/>
<sequence length="40" mass="4738">MPFHVPKQFWESKAGNFSQSAYSRPLAHCVRRIRLDLFCN</sequence>
<evidence type="ECO:0000313" key="1">
    <source>
        <dbReference type="EMBL" id="JAH62409.1"/>
    </source>
</evidence>
<name>A0A0E9U932_ANGAN</name>
<organism evidence="1">
    <name type="scientific">Anguilla anguilla</name>
    <name type="common">European freshwater eel</name>
    <name type="synonym">Muraena anguilla</name>
    <dbReference type="NCBI Taxonomy" id="7936"/>
    <lineage>
        <taxon>Eukaryota</taxon>
        <taxon>Metazoa</taxon>
        <taxon>Chordata</taxon>
        <taxon>Craniata</taxon>
        <taxon>Vertebrata</taxon>
        <taxon>Euteleostomi</taxon>
        <taxon>Actinopterygii</taxon>
        <taxon>Neopterygii</taxon>
        <taxon>Teleostei</taxon>
        <taxon>Anguilliformes</taxon>
        <taxon>Anguillidae</taxon>
        <taxon>Anguilla</taxon>
    </lineage>
</organism>
<reference evidence="1" key="2">
    <citation type="journal article" date="2015" name="Fish Shellfish Immunol.">
        <title>Early steps in the European eel (Anguilla anguilla)-Vibrio vulnificus interaction in the gills: Role of the RtxA13 toxin.</title>
        <authorList>
            <person name="Callol A."/>
            <person name="Pajuelo D."/>
            <person name="Ebbesson L."/>
            <person name="Teles M."/>
            <person name="MacKenzie S."/>
            <person name="Amaro C."/>
        </authorList>
    </citation>
    <scope>NUCLEOTIDE SEQUENCE</scope>
</reference>